<reference evidence="2" key="1">
    <citation type="submission" date="2016-10" db="EMBL/GenBank/DDBJ databases">
        <authorList>
            <person name="Jeantristanb JTB J.-T."/>
            <person name="Ricardo R."/>
        </authorList>
    </citation>
    <scope>NUCLEOTIDE SEQUENCE [LARGE SCALE GENOMIC DNA]</scope>
</reference>
<evidence type="ECO:0000313" key="1">
    <source>
        <dbReference type="EMBL" id="SCZ92275.1"/>
    </source>
</evidence>
<keyword evidence="2" id="KW-1185">Reference proteome</keyword>
<protein>
    <submittedName>
        <fullName evidence="1">BZ3500_MvSof-1268-A1-R1_Chr5-2g07754 protein</fullName>
    </submittedName>
</protein>
<organism evidence="1 2">
    <name type="scientific">Microbotryum saponariae</name>
    <dbReference type="NCBI Taxonomy" id="289078"/>
    <lineage>
        <taxon>Eukaryota</taxon>
        <taxon>Fungi</taxon>
        <taxon>Dikarya</taxon>
        <taxon>Basidiomycota</taxon>
        <taxon>Pucciniomycotina</taxon>
        <taxon>Microbotryomycetes</taxon>
        <taxon>Microbotryales</taxon>
        <taxon>Microbotryaceae</taxon>
        <taxon>Microbotryum</taxon>
    </lineage>
</organism>
<dbReference type="AlphaFoldDB" id="A0A2X0MKM4"/>
<dbReference type="EMBL" id="FMWP01000018">
    <property type="protein sequence ID" value="SCZ92275.1"/>
    <property type="molecule type" value="Genomic_DNA"/>
</dbReference>
<sequence>MLGSSLPRNMIARTLKACDELLGEVAEQIMGGRLRLAGGHAFQWRKYALK</sequence>
<proteinExistence type="predicted"/>
<accession>A0A2X0MKM4</accession>
<name>A0A2X0MKM4_9BASI</name>
<gene>
    <name evidence="1" type="ORF">BZ3500_MVSOF-1268-A1-R1_CHR5-2G07754</name>
</gene>
<dbReference type="Proteomes" id="UP000249723">
    <property type="component" value="Unassembled WGS sequence"/>
</dbReference>
<evidence type="ECO:0000313" key="2">
    <source>
        <dbReference type="Proteomes" id="UP000249723"/>
    </source>
</evidence>